<dbReference type="EMBL" id="VMNF01000008">
    <property type="protein sequence ID" value="TXC02665.1"/>
    <property type="molecule type" value="Genomic_DNA"/>
</dbReference>
<proteinExistence type="predicted"/>
<gene>
    <name evidence="1" type="ORF">FocTR4_00015687</name>
</gene>
<accession>A0A5C6SVC9</accession>
<evidence type="ECO:0000313" key="2">
    <source>
        <dbReference type="Proteomes" id="UP000321331"/>
    </source>
</evidence>
<organism evidence="1 2">
    <name type="scientific">Fusarium oxysporum f. sp. cubense</name>
    <dbReference type="NCBI Taxonomy" id="61366"/>
    <lineage>
        <taxon>Eukaryota</taxon>
        <taxon>Fungi</taxon>
        <taxon>Dikarya</taxon>
        <taxon>Ascomycota</taxon>
        <taxon>Pezizomycotina</taxon>
        <taxon>Sordariomycetes</taxon>
        <taxon>Hypocreomycetidae</taxon>
        <taxon>Hypocreales</taxon>
        <taxon>Nectriaceae</taxon>
        <taxon>Fusarium</taxon>
        <taxon>Fusarium oxysporum species complex</taxon>
    </lineage>
</organism>
<dbReference type="Proteomes" id="UP000321331">
    <property type="component" value="Unassembled WGS sequence"/>
</dbReference>
<sequence length="75" mass="8606">MIISLRQHAPPALHLKTVLTQRAMCSAGHVDQQINQKSIMALLHPETGFLRTLLHVTVGQKNMAYYVLRWKRQES</sequence>
<dbReference type="AlphaFoldDB" id="A0A5C6SVC9"/>
<evidence type="ECO:0000313" key="1">
    <source>
        <dbReference type="EMBL" id="TXC02665.1"/>
    </source>
</evidence>
<name>A0A5C6SVC9_FUSOC</name>
<reference evidence="1 2" key="1">
    <citation type="submission" date="2019-07" db="EMBL/GenBank/DDBJ databases">
        <title>The First High-Quality Draft Genome Sequence of the Causal Agent of the Current Panama Disease Epidemic.</title>
        <authorList>
            <person name="Warmington R.J."/>
            <person name="Kay W."/>
            <person name="Jeffries A."/>
            <person name="Bebber D."/>
            <person name="Moore K."/>
            <person name="Studholme D.J."/>
        </authorList>
    </citation>
    <scope>NUCLEOTIDE SEQUENCE [LARGE SCALE GENOMIC DNA]</scope>
    <source>
        <strain evidence="1 2">TR4</strain>
    </source>
</reference>
<protein>
    <submittedName>
        <fullName evidence="1">Uncharacterized protein</fullName>
    </submittedName>
</protein>
<comment type="caution">
    <text evidence="1">The sequence shown here is derived from an EMBL/GenBank/DDBJ whole genome shotgun (WGS) entry which is preliminary data.</text>
</comment>